<feature type="region of interest" description="Disordered" evidence="1">
    <location>
        <begin position="1"/>
        <end position="89"/>
    </location>
</feature>
<gene>
    <name evidence="2" type="ORF">E6K79_02695</name>
</gene>
<dbReference type="EMBL" id="VBOZ01000009">
    <property type="protein sequence ID" value="TMQ66374.1"/>
    <property type="molecule type" value="Genomic_DNA"/>
</dbReference>
<dbReference type="Proteomes" id="UP000317691">
    <property type="component" value="Unassembled WGS sequence"/>
</dbReference>
<sequence>MCRRSPSSTDPARRPRTRRSPPIRRPPGCWASISLAAAPIPRRPRRRPLASSVAPWPSAISRSSSRPPPFSRPRRLPCRSRTSRSRSST</sequence>
<evidence type="ECO:0000256" key="1">
    <source>
        <dbReference type="SAM" id="MobiDB-lite"/>
    </source>
</evidence>
<feature type="compositionally biased region" description="Basic residues" evidence="1">
    <location>
        <begin position="72"/>
        <end position="89"/>
    </location>
</feature>
<dbReference type="AlphaFoldDB" id="A0A538TRX6"/>
<feature type="compositionally biased region" description="Low complexity" evidence="1">
    <location>
        <begin position="49"/>
        <end position="65"/>
    </location>
</feature>
<reference evidence="2 3" key="1">
    <citation type="journal article" date="2019" name="Nat. Microbiol.">
        <title>Mediterranean grassland soil C-N compound turnover is dependent on rainfall and depth, and is mediated by genomically divergent microorganisms.</title>
        <authorList>
            <person name="Diamond S."/>
            <person name="Andeer P.F."/>
            <person name="Li Z."/>
            <person name="Crits-Christoph A."/>
            <person name="Burstein D."/>
            <person name="Anantharaman K."/>
            <person name="Lane K.R."/>
            <person name="Thomas B.C."/>
            <person name="Pan C."/>
            <person name="Northen T.R."/>
            <person name="Banfield J.F."/>
        </authorList>
    </citation>
    <scope>NUCLEOTIDE SEQUENCE [LARGE SCALE GENOMIC DNA]</scope>
    <source>
        <strain evidence="2">WS_9</strain>
    </source>
</reference>
<protein>
    <submittedName>
        <fullName evidence="2">Uncharacterized protein</fullName>
    </submittedName>
</protein>
<proteinExistence type="predicted"/>
<accession>A0A538TRX6</accession>
<organism evidence="2 3">
    <name type="scientific">Eiseniibacteriota bacterium</name>
    <dbReference type="NCBI Taxonomy" id="2212470"/>
    <lineage>
        <taxon>Bacteria</taxon>
        <taxon>Candidatus Eiseniibacteriota</taxon>
    </lineage>
</organism>
<evidence type="ECO:0000313" key="3">
    <source>
        <dbReference type="Proteomes" id="UP000317691"/>
    </source>
</evidence>
<evidence type="ECO:0000313" key="2">
    <source>
        <dbReference type="EMBL" id="TMQ66374.1"/>
    </source>
</evidence>
<name>A0A538TRX6_UNCEI</name>
<comment type="caution">
    <text evidence="2">The sequence shown here is derived from an EMBL/GenBank/DDBJ whole genome shotgun (WGS) entry which is preliminary data.</text>
</comment>
<feature type="compositionally biased region" description="Low complexity" evidence="1">
    <location>
        <begin position="1"/>
        <end position="10"/>
    </location>
</feature>